<dbReference type="OrthoDB" id="7205479at2"/>
<keyword evidence="3" id="KW-1185">Reference proteome</keyword>
<comment type="caution">
    <text evidence="2">The sequence shown here is derived from an EMBL/GenBank/DDBJ whole genome shotgun (WGS) entry which is preliminary data.</text>
</comment>
<feature type="transmembrane region" description="Helical" evidence="1">
    <location>
        <begin position="90"/>
        <end position="108"/>
    </location>
</feature>
<proteinExistence type="predicted"/>
<dbReference type="RefSeq" id="WP_066242165.1">
    <property type="nucleotide sequence ID" value="NZ_LSGP01000017.1"/>
</dbReference>
<feature type="transmembrane region" description="Helical" evidence="1">
    <location>
        <begin position="5"/>
        <end position="26"/>
    </location>
</feature>
<name>A0A154BRP0_ANASB</name>
<evidence type="ECO:0000313" key="3">
    <source>
        <dbReference type="Proteomes" id="UP000076268"/>
    </source>
</evidence>
<feature type="transmembrane region" description="Helical" evidence="1">
    <location>
        <begin position="32"/>
        <end position="51"/>
    </location>
</feature>
<organism evidence="2 3">
    <name type="scientific">Anaerosporomusa subterranea</name>
    <dbReference type="NCBI Taxonomy" id="1794912"/>
    <lineage>
        <taxon>Bacteria</taxon>
        <taxon>Bacillati</taxon>
        <taxon>Bacillota</taxon>
        <taxon>Negativicutes</taxon>
        <taxon>Acetonemataceae</taxon>
        <taxon>Anaerosporomusa</taxon>
    </lineage>
</organism>
<keyword evidence="1" id="KW-0812">Transmembrane</keyword>
<dbReference type="Pfam" id="PF04020">
    <property type="entry name" value="Phage_holin_4_2"/>
    <property type="match status" value="1"/>
</dbReference>
<evidence type="ECO:0000313" key="2">
    <source>
        <dbReference type="EMBL" id="KYZ76535.1"/>
    </source>
</evidence>
<dbReference type="InterPro" id="IPR007165">
    <property type="entry name" value="Phage_holin_4_2"/>
</dbReference>
<evidence type="ECO:0000256" key="1">
    <source>
        <dbReference type="SAM" id="Phobius"/>
    </source>
</evidence>
<feature type="transmembrane region" description="Helical" evidence="1">
    <location>
        <begin position="63"/>
        <end position="84"/>
    </location>
</feature>
<dbReference type="AlphaFoldDB" id="A0A154BRP0"/>
<reference evidence="2 3" key="1">
    <citation type="submission" date="2016-02" db="EMBL/GenBank/DDBJ databases">
        <title>Anaerosporomusa subterraneum gen. nov., sp. nov., a spore-forming obligate anaerobe isolated from saprolite.</title>
        <authorList>
            <person name="Choi J.K."/>
            <person name="Shah M."/>
            <person name="Yee N."/>
        </authorList>
    </citation>
    <scope>NUCLEOTIDE SEQUENCE [LARGE SCALE GENOMIC DNA]</scope>
    <source>
        <strain evidence="2 3">RU4</strain>
    </source>
</reference>
<gene>
    <name evidence="2" type="ORF">AXX12_08885</name>
</gene>
<keyword evidence="1" id="KW-0472">Membrane</keyword>
<keyword evidence="1" id="KW-1133">Transmembrane helix</keyword>
<accession>A0A154BRP0</accession>
<protein>
    <submittedName>
        <fullName evidence="2">Uncharacterized protein</fullName>
    </submittedName>
</protein>
<dbReference type="PANTHER" id="PTHR37309:SF1">
    <property type="entry name" value="SLR0284 PROTEIN"/>
    <property type="match status" value="1"/>
</dbReference>
<dbReference type="STRING" id="1794912.AXX12_08885"/>
<dbReference type="PANTHER" id="PTHR37309">
    <property type="entry name" value="SLR0284 PROTEIN"/>
    <property type="match status" value="1"/>
</dbReference>
<sequence>MSGFLLRIIINAALLVLVVFELPGIFVDTFGGTLLGSAIIGFANASIRPMLSALSAPLNSMTLGGFTVATNIFAPLAVVTTLPGYQISGVFSPLMGVVFLTVCSIALTKTIQDR</sequence>
<dbReference type="EMBL" id="LSGP01000017">
    <property type="protein sequence ID" value="KYZ76535.1"/>
    <property type="molecule type" value="Genomic_DNA"/>
</dbReference>
<dbReference type="Proteomes" id="UP000076268">
    <property type="component" value="Unassembled WGS sequence"/>
</dbReference>